<feature type="domain" description="LiaF transmembrane" evidence="2">
    <location>
        <begin position="7"/>
        <end position="99"/>
    </location>
</feature>
<organism evidence="3 4">
    <name type="scientific">Terrisporobacter hibernicus</name>
    <dbReference type="NCBI Taxonomy" id="2813371"/>
    <lineage>
        <taxon>Bacteria</taxon>
        <taxon>Bacillati</taxon>
        <taxon>Bacillota</taxon>
        <taxon>Clostridia</taxon>
        <taxon>Peptostreptococcales</taxon>
        <taxon>Peptostreptococcaceae</taxon>
        <taxon>Terrisporobacter</taxon>
    </lineage>
</organism>
<reference evidence="3 4" key="1">
    <citation type="journal article" date="2023" name="Int. J. Syst. Evol. Microbiol.">
        <title>Terrisporobacter hibernicus sp. nov., isolated from bovine faeces in Northern Ireland.</title>
        <authorList>
            <person name="Mitchell M."/>
            <person name="Nguyen S.V."/>
            <person name="Connor M."/>
            <person name="Fairley D.J."/>
            <person name="Donoghue O."/>
            <person name="Marshall H."/>
            <person name="Koolman L."/>
            <person name="McMullan G."/>
            <person name="Schaffer K.E."/>
            <person name="McGrath J.W."/>
            <person name="Fanning S."/>
        </authorList>
    </citation>
    <scope>NUCLEOTIDE SEQUENCE [LARGE SCALE GENOMIC DNA]</scope>
    <source>
        <strain evidence="3 4">MCA3</strain>
    </source>
</reference>
<dbReference type="InterPro" id="IPR054331">
    <property type="entry name" value="LiaF_TM"/>
</dbReference>
<feature type="transmembrane region" description="Helical" evidence="1">
    <location>
        <begin position="53"/>
        <end position="74"/>
    </location>
</feature>
<feature type="transmembrane region" description="Helical" evidence="1">
    <location>
        <begin position="28"/>
        <end position="46"/>
    </location>
</feature>
<feature type="transmembrane region" description="Helical" evidence="1">
    <location>
        <begin position="80"/>
        <end position="100"/>
    </location>
</feature>
<dbReference type="EMBL" id="CP081135">
    <property type="protein sequence ID" value="UEL49076.1"/>
    <property type="molecule type" value="Genomic_DNA"/>
</dbReference>
<accession>A0AAX2ZJR6</accession>
<gene>
    <name evidence="3" type="ORF">JW646_06425</name>
</gene>
<evidence type="ECO:0000256" key="1">
    <source>
        <dbReference type="SAM" id="Phobius"/>
    </source>
</evidence>
<dbReference type="KEGG" id="tem:JW646_06425"/>
<dbReference type="RefSeq" id="WP_206925335.1">
    <property type="nucleotide sequence ID" value="NZ_CP081135.1"/>
</dbReference>
<dbReference type="Proteomes" id="UP001198983">
    <property type="component" value="Chromosome"/>
</dbReference>
<keyword evidence="1" id="KW-0812">Transmembrane</keyword>
<keyword evidence="4" id="KW-1185">Reference proteome</keyword>
<evidence type="ECO:0000313" key="4">
    <source>
        <dbReference type="Proteomes" id="UP001198983"/>
    </source>
</evidence>
<keyword evidence="1" id="KW-0472">Membrane</keyword>
<keyword evidence="1" id="KW-1133">Transmembrane helix</keyword>
<sequence length="234" mass="26393">MKKERIFWGILLVLGSVALIVNKLGYFSHINVFSVLLTVFLLGIMIKSTLRRSFPGILFPLAFICIIFDDQLGITAITPWTVLIAAALGSFGLSMIFYNGPRWHNYKHKHDWKYDDYETINIEDEGHIKLDTSFGGSIKYINTDKFEQADLDCSFGSMKVYFDNTKLNNGRGLVRIDASFSGVELYIPKTWTVENRVNTSFAGVDEKNRNMGNSDNILTMIGSASFAGIEIVYV</sequence>
<proteinExistence type="predicted"/>
<protein>
    <recommendedName>
        <fullName evidence="2">LiaF transmembrane domain-containing protein</fullName>
    </recommendedName>
</protein>
<evidence type="ECO:0000313" key="3">
    <source>
        <dbReference type="EMBL" id="UEL49076.1"/>
    </source>
</evidence>
<name>A0AAX2ZJR6_9FIRM</name>
<dbReference type="Pfam" id="PF22570">
    <property type="entry name" value="LiaF-TM"/>
    <property type="match status" value="1"/>
</dbReference>
<dbReference type="AlphaFoldDB" id="A0AAX2ZJR6"/>
<evidence type="ECO:0000259" key="2">
    <source>
        <dbReference type="Pfam" id="PF22570"/>
    </source>
</evidence>